<accession>A8ZNQ1</accession>
<protein>
    <submittedName>
        <fullName evidence="2">Uncharacterized protein</fullName>
    </submittedName>
</protein>
<evidence type="ECO:0000313" key="3">
    <source>
        <dbReference type="Proteomes" id="UP000000268"/>
    </source>
</evidence>
<dbReference type="Proteomes" id="UP000000268">
    <property type="component" value="Plasmid pREB4"/>
</dbReference>
<evidence type="ECO:0000313" key="2">
    <source>
        <dbReference type="EMBL" id="ABW32637.1"/>
    </source>
</evidence>
<geneLocation type="plasmid" evidence="2 3">
    <name>pREB4</name>
</geneLocation>
<name>A8ZNQ1_ACAM1</name>
<keyword evidence="3" id="KW-1185">Reference proteome</keyword>
<dbReference type="KEGG" id="amr:AM1_D0142"/>
<reference evidence="2 3" key="1">
    <citation type="journal article" date="2008" name="Proc. Natl. Acad. Sci. U.S.A.">
        <title>Niche adaptation and genome expansion in the chlorophyll d-producing cyanobacterium Acaryochloris marina.</title>
        <authorList>
            <person name="Swingley W.D."/>
            <person name="Chen M."/>
            <person name="Cheung P.C."/>
            <person name="Conrad A.L."/>
            <person name="Dejesa L.C."/>
            <person name="Hao J."/>
            <person name="Honchak B.M."/>
            <person name="Karbach L.E."/>
            <person name="Kurdoglu A."/>
            <person name="Lahiri S."/>
            <person name="Mastrian S.D."/>
            <person name="Miyashita H."/>
            <person name="Page L."/>
            <person name="Ramakrishna P."/>
            <person name="Satoh S."/>
            <person name="Sattley W.M."/>
            <person name="Shimada Y."/>
            <person name="Taylor H.L."/>
            <person name="Tomo T."/>
            <person name="Tsuchiya T."/>
            <person name="Wang Z.T."/>
            <person name="Raymond J."/>
            <person name="Mimuro M."/>
            <person name="Blankenship R.E."/>
            <person name="Touchman J.W."/>
        </authorList>
    </citation>
    <scope>NUCLEOTIDE SEQUENCE [LARGE SCALE GENOMIC DNA]</scope>
    <source>
        <strain evidence="3">MBIC 11017</strain>
        <plasmid evidence="3">Plasmid pREB4</plasmid>
    </source>
</reference>
<evidence type="ECO:0000256" key="1">
    <source>
        <dbReference type="SAM" id="MobiDB-lite"/>
    </source>
</evidence>
<proteinExistence type="predicted"/>
<gene>
    <name evidence="2" type="ordered locus">AM1_D0142</name>
</gene>
<sequence>MRIPIRLTWCIEMDETMASKQEQTDQKGMNFEGSVDRLNQDLDRLA</sequence>
<dbReference type="AlphaFoldDB" id="A8ZNQ1"/>
<feature type="compositionally biased region" description="Basic and acidic residues" evidence="1">
    <location>
        <begin position="34"/>
        <end position="46"/>
    </location>
</feature>
<keyword evidence="2" id="KW-0614">Plasmid</keyword>
<organism evidence="2 3">
    <name type="scientific">Acaryochloris marina (strain MBIC 11017)</name>
    <dbReference type="NCBI Taxonomy" id="329726"/>
    <lineage>
        <taxon>Bacteria</taxon>
        <taxon>Bacillati</taxon>
        <taxon>Cyanobacteriota</taxon>
        <taxon>Cyanophyceae</taxon>
        <taxon>Acaryochloridales</taxon>
        <taxon>Acaryochloridaceae</taxon>
        <taxon>Acaryochloris</taxon>
    </lineage>
</organism>
<dbReference type="HOGENOM" id="CLU_3178854_0_0_3"/>
<dbReference type="EMBL" id="CP000841">
    <property type="protein sequence ID" value="ABW32637.1"/>
    <property type="molecule type" value="Genomic_DNA"/>
</dbReference>
<feature type="region of interest" description="Disordered" evidence="1">
    <location>
        <begin position="18"/>
        <end position="46"/>
    </location>
</feature>